<proteinExistence type="predicted"/>
<evidence type="ECO:0000313" key="1">
    <source>
        <dbReference type="EMBL" id="KAK3701813.1"/>
    </source>
</evidence>
<accession>A0ACC3MRW3</accession>
<reference evidence="1" key="1">
    <citation type="submission" date="2023-07" db="EMBL/GenBank/DDBJ databases">
        <title>Black Yeasts Isolated from many extreme environments.</title>
        <authorList>
            <person name="Coleine C."/>
            <person name="Stajich J.E."/>
            <person name="Selbmann L."/>
        </authorList>
    </citation>
    <scope>NUCLEOTIDE SEQUENCE</scope>
    <source>
        <strain evidence="1">CCFEE 5714</strain>
    </source>
</reference>
<name>A0ACC3MRW3_9PEZI</name>
<keyword evidence="2" id="KW-1185">Reference proteome</keyword>
<dbReference type="Proteomes" id="UP001281147">
    <property type="component" value="Unassembled WGS sequence"/>
</dbReference>
<comment type="caution">
    <text evidence="1">The sequence shown here is derived from an EMBL/GenBank/DDBJ whole genome shotgun (WGS) entry which is preliminary data.</text>
</comment>
<sequence>MYIPSPPSSGGGVVAVTRVVGGVGRVNATKDDEGVELDKNGEEGEGKAVDETDVMKVEADKETNGQGVSTKQEDKEIREGLEIAKNEVSKTASKGKETMKLSS</sequence>
<gene>
    <name evidence="1" type="ORF">LTR37_015235</name>
</gene>
<protein>
    <submittedName>
        <fullName evidence="1">Uncharacterized protein</fullName>
    </submittedName>
</protein>
<dbReference type="EMBL" id="JAUTXU010000168">
    <property type="protein sequence ID" value="KAK3701813.1"/>
    <property type="molecule type" value="Genomic_DNA"/>
</dbReference>
<evidence type="ECO:0000313" key="2">
    <source>
        <dbReference type="Proteomes" id="UP001281147"/>
    </source>
</evidence>
<organism evidence="1 2">
    <name type="scientific">Vermiconidia calcicola</name>
    <dbReference type="NCBI Taxonomy" id="1690605"/>
    <lineage>
        <taxon>Eukaryota</taxon>
        <taxon>Fungi</taxon>
        <taxon>Dikarya</taxon>
        <taxon>Ascomycota</taxon>
        <taxon>Pezizomycotina</taxon>
        <taxon>Dothideomycetes</taxon>
        <taxon>Dothideomycetidae</taxon>
        <taxon>Mycosphaerellales</taxon>
        <taxon>Extremaceae</taxon>
        <taxon>Vermiconidia</taxon>
    </lineage>
</organism>